<evidence type="ECO:0000259" key="1">
    <source>
        <dbReference type="Pfam" id="PF12867"/>
    </source>
</evidence>
<evidence type="ECO:0000313" key="3">
    <source>
        <dbReference type="Proteomes" id="UP000253834"/>
    </source>
</evidence>
<dbReference type="AlphaFoldDB" id="A0AA86IGZ7"/>
<gene>
    <name evidence="2" type="ORF">CIB87_09950</name>
</gene>
<proteinExistence type="predicted"/>
<dbReference type="Gene3D" id="1.20.120.450">
    <property type="entry name" value="dinb family like domain"/>
    <property type="match status" value="1"/>
</dbReference>
<dbReference type="EMBL" id="CP022674">
    <property type="protein sequence ID" value="AXI29318.1"/>
    <property type="molecule type" value="Genomic_DNA"/>
</dbReference>
<dbReference type="InterPro" id="IPR024775">
    <property type="entry name" value="DinB-like"/>
</dbReference>
<name>A0AA86IGZ7_PRIMG</name>
<reference evidence="2 3" key="1">
    <citation type="submission" date="2017-07" db="EMBL/GenBank/DDBJ databases">
        <title>Isolation and development of strain Bacillus megaterium SR7 for enhanced growth and metabolite production under supercritical carbon dioxide.</title>
        <authorList>
            <person name="Freedman A.J.E."/>
            <person name="Peet K.C."/>
            <person name="Boock J.T."/>
            <person name="Penn K."/>
            <person name="Prather K.L.J."/>
            <person name="Thompson J.R."/>
        </authorList>
    </citation>
    <scope>NUCLEOTIDE SEQUENCE [LARGE SCALE GENOMIC DNA]</scope>
    <source>
        <strain evidence="2 3">SR7</strain>
    </source>
</reference>
<sequence>MEEYIFKQLNFARENTIKMVSHMDDATTEIIPEKLNNNIKWNIGHIYVIQEKFAFSFAGERINIPENYDRFFAPGTKPLEWSTEPPSLIELLDLLTMQNQRLELILSKRLDEKVLHSYTTSTGLKLTYIREFLSFCLYHEGMHFNAIKNIKSILS</sequence>
<accession>A0AA86IGZ7</accession>
<dbReference type="RefSeq" id="WP_114895361.1">
    <property type="nucleotide sequence ID" value="NZ_CP022674.1"/>
</dbReference>
<dbReference type="Proteomes" id="UP000253834">
    <property type="component" value="Chromosome"/>
</dbReference>
<organism evidence="2 3">
    <name type="scientific">Priestia megaterium</name>
    <name type="common">Bacillus megaterium</name>
    <dbReference type="NCBI Taxonomy" id="1404"/>
    <lineage>
        <taxon>Bacteria</taxon>
        <taxon>Bacillati</taxon>
        <taxon>Bacillota</taxon>
        <taxon>Bacilli</taxon>
        <taxon>Bacillales</taxon>
        <taxon>Bacillaceae</taxon>
        <taxon>Priestia</taxon>
    </lineage>
</organism>
<dbReference type="InterPro" id="IPR034660">
    <property type="entry name" value="DinB/YfiT-like"/>
</dbReference>
<dbReference type="Pfam" id="PF12867">
    <property type="entry name" value="DinB_2"/>
    <property type="match status" value="1"/>
</dbReference>
<protein>
    <recommendedName>
        <fullName evidence="1">DinB-like domain-containing protein</fullName>
    </recommendedName>
</protein>
<evidence type="ECO:0000313" key="2">
    <source>
        <dbReference type="EMBL" id="AXI29318.1"/>
    </source>
</evidence>
<dbReference type="SUPFAM" id="SSF109854">
    <property type="entry name" value="DinB/YfiT-like putative metalloenzymes"/>
    <property type="match status" value="1"/>
</dbReference>
<feature type="domain" description="DinB-like" evidence="1">
    <location>
        <begin position="8"/>
        <end position="145"/>
    </location>
</feature>